<reference evidence="3 4" key="1">
    <citation type="journal article" date="2012" name="J. Bacteriol.">
        <title>Draft Genome Sequence of an Ammonia-Oxidizing Archaeon, "Candidatus Nitrosopumilus sediminis" AR2, from Svalbard in the Arctic Circle.</title>
        <authorList>
            <person name="Park S.J."/>
            <person name="Kim J.G."/>
            <person name="Jung M.Y."/>
            <person name="Kim S.J."/>
            <person name="Cha I.T."/>
            <person name="Ghai R."/>
            <person name="Martin-Cuadrado A.B."/>
            <person name="Rodriguez-Valera F."/>
            <person name="Rhee S.K."/>
        </authorList>
    </citation>
    <scope>NUCLEOTIDE SEQUENCE [LARGE SCALE GENOMIC DNA]</scope>
    <source>
        <strain evidence="3 4">AR2</strain>
    </source>
</reference>
<name>K0BFV2_9ARCH</name>
<organism evidence="3 4">
    <name type="scientific">Candidatus Nitrosopumilus sediminis</name>
    <dbReference type="NCBI Taxonomy" id="1229909"/>
    <lineage>
        <taxon>Archaea</taxon>
        <taxon>Nitrososphaerota</taxon>
        <taxon>Nitrososphaeria</taxon>
        <taxon>Nitrosopumilales</taxon>
        <taxon>Nitrosopumilaceae</taxon>
        <taxon>Nitrosopumilus</taxon>
    </lineage>
</organism>
<dbReference type="Proteomes" id="UP000006100">
    <property type="component" value="Chromosome"/>
</dbReference>
<keyword evidence="2" id="KW-0812">Transmembrane</keyword>
<evidence type="ECO:0000313" key="4">
    <source>
        <dbReference type="Proteomes" id="UP000006100"/>
    </source>
</evidence>
<evidence type="ECO:0000313" key="3">
    <source>
        <dbReference type="EMBL" id="AFS83206.1"/>
    </source>
</evidence>
<dbReference type="AlphaFoldDB" id="K0BFV2"/>
<gene>
    <name evidence="3" type="ORF">NSED_07050</name>
</gene>
<dbReference type="KEGG" id="nir:NSED_07050"/>
<feature type="compositionally biased region" description="Basic and acidic residues" evidence="1">
    <location>
        <begin position="159"/>
        <end position="175"/>
    </location>
</feature>
<dbReference type="PATRIC" id="fig|1229909.8.peg.1551"/>
<keyword evidence="2" id="KW-1133">Transmembrane helix</keyword>
<dbReference type="HOGENOM" id="CLU_978678_0_0_2"/>
<protein>
    <submittedName>
        <fullName evidence="3">Uncharacterized protein</fullName>
    </submittedName>
</protein>
<feature type="compositionally biased region" description="Acidic residues" evidence="1">
    <location>
        <begin position="143"/>
        <end position="155"/>
    </location>
</feature>
<keyword evidence="4" id="KW-1185">Reference proteome</keyword>
<keyword evidence="2" id="KW-0472">Membrane</keyword>
<dbReference type="STRING" id="1229909.NSED_07050"/>
<dbReference type="EMBL" id="CP003843">
    <property type="protein sequence ID" value="AFS83206.1"/>
    <property type="molecule type" value="Genomic_DNA"/>
</dbReference>
<sequence length="264" mass="27937">MPSVDSLLKISLGLILFTIISTALVYAETISVNVEGTPFDFEYTATGLTIIHVEPDSGFGSLLFTVDVTDSDATLNLVLERSFLDSTFEGSDDPFIIINQFGEDLIFTETTTSQSRTLNIELPLGTVEVDVIGTSFNNSVEEPPVEEPSVEEPPVEETPVEKTPVEETPVEKTPVEETPVDDTPKTQCGPGTILKDGACVLDERCGPGTILKDGACVLDSPTKPSSSSVKGLGKDMVMGFAVAFISAGIIGVILGIVSKASKSS</sequence>
<evidence type="ECO:0000256" key="1">
    <source>
        <dbReference type="SAM" id="MobiDB-lite"/>
    </source>
</evidence>
<feature type="region of interest" description="Disordered" evidence="1">
    <location>
        <begin position="137"/>
        <end position="189"/>
    </location>
</feature>
<feature type="transmembrane region" description="Helical" evidence="2">
    <location>
        <begin position="236"/>
        <end position="257"/>
    </location>
</feature>
<dbReference type="eggNOG" id="arCOG08033">
    <property type="taxonomic scope" value="Archaea"/>
</dbReference>
<accession>K0BFV2</accession>
<evidence type="ECO:0000256" key="2">
    <source>
        <dbReference type="SAM" id="Phobius"/>
    </source>
</evidence>
<proteinExistence type="predicted"/>